<feature type="transmembrane region" description="Helical" evidence="1">
    <location>
        <begin position="154"/>
        <end position="174"/>
    </location>
</feature>
<feature type="transmembrane region" description="Helical" evidence="1">
    <location>
        <begin position="194"/>
        <end position="219"/>
    </location>
</feature>
<evidence type="ECO:0000313" key="2">
    <source>
        <dbReference type="EMBL" id="UQF80587.1"/>
    </source>
</evidence>
<gene>
    <name evidence="2" type="ORF">M3I41_07430</name>
</gene>
<protein>
    <submittedName>
        <fullName evidence="2">Succinate dehydrogenase cytochrome b subunit</fullName>
    </submittedName>
</protein>
<name>A0A9E7ANH4_9ACTO</name>
<organism evidence="2 3">
    <name type="scientific">Actinomyces graevenitzii</name>
    <dbReference type="NCBI Taxonomy" id="55565"/>
    <lineage>
        <taxon>Bacteria</taxon>
        <taxon>Bacillati</taxon>
        <taxon>Actinomycetota</taxon>
        <taxon>Actinomycetes</taxon>
        <taxon>Actinomycetales</taxon>
        <taxon>Actinomycetaceae</taxon>
        <taxon>Actinomyces</taxon>
    </lineage>
</organism>
<reference evidence="2" key="1">
    <citation type="submission" date="2022-05" db="EMBL/GenBank/DDBJ databases">
        <title>Using nanopore sequencing to obtain complete genomes from saliva samples.</title>
        <authorList>
            <person name="Baker J.L."/>
        </authorList>
    </citation>
    <scope>NUCLEOTIDE SEQUENCE</scope>
    <source>
        <strain evidence="2">JCVI-JB-Ag32</strain>
    </source>
</reference>
<dbReference type="InterPro" id="IPR034804">
    <property type="entry name" value="SQR/QFR_C/D"/>
</dbReference>
<feature type="transmembrane region" description="Helical" evidence="1">
    <location>
        <begin position="106"/>
        <end position="123"/>
    </location>
</feature>
<dbReference type="EMBL" id="CP097095">
    <property type="protein sequence ID" value="UQF80587.1"/>
    <property type="molecule type" value="Genomic_DNA"/>
</dbReference>
<dbReference type="Gene3D" id="1.20.1300.10">
    <property type="entry name" value="Fumarate reductase/succinate dehydrogenase, transmembrane subunit"/>
    <property type="match status" value="1"/>
</dbReference>
<dbReference type="InterPro" id="IPR011138">
    <property type="entry name" value="Cytochrome_b-558"/>
</dbReference>
<proteinExistence type="predicted"/>
<evidence type="ECO:0000256" key="1">
    <source>
        <dbReference type="SAM" id="Phobius"/>
    </source>
</evidence>
<dbReference type="Proteomes" id="UP000830236">
    <property type="component" value="Chromosome"/>
</dbReference>
<keyword evidence="1" id="KW-0812">Transmembrane</keyword>
<evidence type="ECO:0000313" key="3">
    <source>
        <dbReference type="Proteomes" id="UP000830236"/>
    </source>
</evidence>
<dbReference type="GO" id="GO:0016020">
    <property type="term" value="C:membrane"/>
    <property type="evidence" value="ECO:0007669"/>
    <property type="project" value="InterPro"/>
</dbReference>
<sequence length="237" mass="26350">MKRIMAYSGLFFLFFVLFHAYGNLKYFEGEDVYNGYAAHLRTMFMPILPREGLLWILRAIMVACLVGHAGAAFHLWHRNNKARGNQKYAVKKAHAEYAASRYANRTMRWGGVILVLFIVWHILQFTTLNATPGGHYVHGDAYKNMYLGFHDAPWTYAIYFIALAALALHAWHGVWSALQTLGAIRGSVIPGVRIIATLVALALFVAFMAVPTAILFGWVDAPAAGSWTALHGAVAGH</sequence>
<keyword evidence="1" id="KW-1133">Transmembrane helix</keyword>
<feature type="transmembrane region" description="Helical" evidence="1">
    <location>
        <begin position="53"/>
        <end position="76"/>
    </location>
</feature>
<dbReference type="CDD" id="cd03498">
    <property type="entry name" value="SQR_TypeB_2_TM"/>
    <property type="match status" value="1"/>
</dbReference>
<dbReference type="SUPFAM" id="SSF81343">
    <property type="entry name" value="Fumarate reductase respiratory complex transmembrane subunits"/>
    <property type="match status" value="1"/>
</dbReference>
<keyword evidence="1" id="KW-0472">Membrane</keyword>
<dbReference type="KEGG" id="agh:M3I41_07430"/>
<dbReference type="AlphaFoldDB" id="A0A9E7ANH4"/>
<dbReference type="NCBIfam" id="TIGR02046">
    <property type="entry name" value="sdhC_b558_fam"/>
    <property type="match status" value="1"/>
</dbReference>
<accession>A0A9E7ANH4</accession>